<dbReference type="Pfam" id="PF08282">
    <property type="entry name" value="Hydrolase_3"/>
    <property type="match status" value="1"/>
</dbReference>
<comment type="similarity">
    <text evidence="2">Belongs to the KdsC family.</text>
</comment>
<evidence type="ECO:0000256" key="4">
    <source>
        <dbReference type="ARBA" id="ARBA00022723"/>
    </source>
</evidence>
<keyword evidence="8" id="KW-1185">Reference proteome</keyword>
<evidence type="ECO:0008006" key="9">
    <source>
        <dbReference type="Google" id="ProtNLM"/>
    </source>
</evidence>
<sequence length="187" mass="20007">MSGLRREAIDARAVVTDFDGVHTDDTAFVDADGREFVRVSRSDGMGVSLLRRAGIPFLILSTETNGVVAARARKLRVDVRQGLDDKAAALREWADAQGVALADVAYLGNDVNDLPCLRIVGWPVAVPRSHPDVLAIARVVLHRAGGDGAVRELAERVLRSRTGLVPERAGAALRASIPSSSQPEEHS</sequence>
<dbReference type="GO" id="GO:0008781">
    <property type="term" value="F:N-acylneuraminate cytidylyltransferase activity"/>
    <property type="evidence" value="ECO:0007669"/>
    <property type="project" value="TreeGrafter"/>
</dbReference>
<dbReference type="EMBL" id="BSEJ01000019">
    <property type="protein sequence ID" value="GLJ62866.1"/>
    <property type="molecule type" value="Genomic_DNA"/>
</dbReference>
<dbReference type="SUPFAM" id="SSF56784">
    <property type="entry name" value="HAD-like"/>
    <property type="match status" value="1"/>
</dbReference>
<evidence type="ECO:0000313" key="7">
    <source>
        <dbReference type="EMBL" id="GLJ62866.1"/>
    </source>
</evidence>
<dbReference type="AlphaFoldDB" id="A0A9W6H582"/>
<proteinExistence type="inferred from homology"/>
<comment type="caution">
    <text evidence="7">The sequence shown here is derived from an EMBL/GenBank/DDBJ whole genome shotgun (WGS) entry which is preliminary data.</text>
</comment>
<reference evidence="7" key="1">
    <citation type="journal article" date="2014" name="Int. J. Syst. Evol. Microbiol.">
        <title>Complete genome sequence of Corynebacterium casei LMG S-19264T (=DSM 44701T), isolated from a smear-ripened cheese.</title>
        <authorList>
            <consortium name="US DOE Joint Genome Institute (JGI-PGF)"/>
            <person name="Walter F."/>
            <person name="Albersmeier A."/>
            <person name="Kalinowski J."/>
            <person name="Ruckert C."/>
        </authorList>
    </citation>
    <scope>NUCLEOTIDE SEQUENCE</scope>
    <source>
        <strain evidence="7">VKM Ac-1020</strain>
    </source>
</reference>
<dbReference type="RefSeq" id="WP_374727746.1">
    <property type="nucleotide sequence ID" value="NZ_BSEJ01000019.1"/>
</dbReference>
<evidence type="ECO:0000256" key="6">
    <source>
        <dbReference type="ARBA" id="ARBA00022842"/>
    </source>
</evidence>
<evidence type="ECO:0000256" key="2">
    <source>
        <dbReference type="ARBA" id="ARBA00005893"/>
    </source>
</evidence>
<dbReference type="SFLD" id="SFLDG01136">
    <property type="entry name" value="C1.6:_Phosphoserine_Phosphatas"/>
    <property type="match status" value="1"/>
</dbReference>
<dbReference type="GO" id="GO:0046872">
    <property type="term" value="F:metal ion binding"/>
    <property type="evidence" value="ECO:0007669"/>
    <property type="project" value="UniProtKB-KW"/>
</dbReference>
<comment type="subunit">
    <text evidence="3">Homotetramer.</text>
</comment>
<evidence type="ECO:0000256" key="1">
    <source>
        <dbReference type="ARBA" id="ARBA00001946"/>
    </source>
</evidence>
<dbReference type="PANTHER" id="PTHR21485">
    <property type="entry name" value="HAD SUPERFAMILY MEMBERS CMAS AND KDSC"/>
    <property type="match status" value="1"/>
</dbReference>
<reference evidence="7" key="2">
    <citation type="submission" date="2023-01" db="EMBL/GenBank/DDBJ databases">
        <authorList>
            <person name="Sun Q."/>
            <person name="Evtushenko L."/>
        </authorList>
    </citation>
    <scope>NUCLEOTIDE SEQUENCE</scope>
    <source>
        <strain evidence="7">VKM Ac-1020</strain>
    </source>
</reference>
<accession>A0A9W6H582</accession>
<evidence type="ECO:0000313" key="8">
    <source>
        <dbReference type="Proteomes" id="UP001142462"/>
    </source>
</evidence>
<protein>
    <recommendedName>
        <fullName evidence="9">3-deoxy-D-manno-octulosonate 8-phosphate phosphatase (KDO 8-P phosphatase)</fullName>
    </recommendedName>
</protein>
<keyword evidence="4" id="KW-0479">Metal-binding</keyword>
<dbReference type="SFLD" id="SFLDS00003">
    <property type="entry name" value="Haloacid_Dehalogenase"/>
    <property type="match status" value="1"/>
</dbReference>
<dbReference type="InterPro" id="IPR023214">
    <property type="entry name" value="HAD_sf"/>
</dbReference>
<dbReference type="InterPro" id="IPR010023">
    <property type="entry name" value="KdsC_fam"/>
</dbReference>
<evidence type="ECO:0000256" key="5">
    <source>
        <dbReference type="ARBA" id="ARBA00022801"/>
    </source>
</evidence>
<keyword evidence="6" id="KW-0460">Magnesium</keyword>
<dbReference type="InterPro" id="IPR036412">
    <property type="entry name" value="HAD-like_sf"/>
</dbReference>
<evidence type="ECO:0000256" key="3">
    <source>
        <dbReference type="ARBA" id="ARBA00011881"/>
    </source>
</evidence>
<keyword evidence="5" id="KW-0378">Hydrolase</keyword>
<gene>
    <name evidence="7" type="ORF">GCM10017576_29970</name>
</gene>
<dbReference type="PANTHER" id="PTHR21485:SF3">
    <property type="entry name" value="N-ACYLNEURAMINATE CYTIDYLYLTRANSFERASE"/>
    <property type="match status" value="1"/>
</dbReference>
<organism evidence="7 8">
    <name type="scientific">Microbacterium barkeri</name>
    <dbReference type="NCBI Taxonomy" id="33917"/>
    <lineage>
        <taxon>Bacteria</taxon>
        <taxon>Bacillati</taxon>
        <taxon>Actinomycetota</taxon>
        <taxon>Actinomycetes</taxon>
        <taxon>Micrococcales</taxon>
        <taxon>Microbacteriaceae</taxon>
        <taxon>Microbacterium</taxon>
    </lineage>
</organism>
<dbReference type="GO" id="GO:0016788">
    <property type="term" value="F:hydrolase activity, acting on ester bonds"/>
    <property type="evidence" value="ECO:0007669"/>
    <property type="project" value="InterPro"/>
</dbReference>
<dbReference type="Gene3D" id="3.40.50.1000">
    <property type="entry name" value="HAD superfamily/HAD-like"/>
    <property type="match status" value="1"/>
</dbReference>
<dbReference type="SFLD" id="SFLDG01138">
    <property type="entry name" value="C1.6.2:_Deoxy-d-mannose-octulo"/>
    <property type="match status" value="1"/>
</dbReference>
<dbReference type="InterPro" id="IPR050793">
    <property type="entry name" value="CMP-NeuNAc_synthase"/>
</dbReference>
<name>A0A9W6H582_9MICO</name>
<comment type="cofactor">
    <cofactor evidence="1">
        <name>Mg(2+)</name>
        <dbReference type="ChEBI" id="CHEBI:18420"/>
    </cofactor>
</comment>
<dbReference type="Proteomes" id="UP001142462">
    <property type="component" value="Unassembled WGS sequence"/>
</dbReference>